<dbReference type="EMBL" id="CP007127">
    <property type="protein sequence ID" value="AHG87566.1"/>
    <property type="molecule type" value="Genomic_DNA"/>
</dbReference>
<dbReference type="KEGG" id="gba:J421_0050"/>
<dbReference type="EMBL" id="CP007128">
    <property type="protein sequence ID" value="AHG87587.1"/>
    <property type="molecule type" value="Genomic_DNA"/>
</dbReference>
<evidence type="ECO:0000313" key="2">
    <source>
        <dbReference type="EMBL" id="AHG87566.1"/>
    </source>
</evidence>
<dbReference type="Proteomes" id="UP000019151">
    <property type="component" value="Chromosome"/>
</dbReference>
<dbReference type="AlphaFoldDB" id="W0RDS9"/>
<reference evidence="1 4" key="2">
    <citation type="journal article" date="2014" name="Genome Announc.">
        <title>Genome Sequence and Methylome of Soil Bacterium Gemmatirosa kalamazoonensis KBS708T, a Member of the Rarely Cultivated Gemmatimonadetes Phylum.</title>
        <authorList>
            <person name="Debruyn J.M."/>
            <person name="Radosevich M."/>
            <person name="Wommack K.E."/>
            <person name="Polson S.W."/>
            <person name="Hauser L.J."/>
            <person name="Fawaz M.N."/>
            <person name="Korlach J."/>
            <person name="Tsai Y.C."/>
        </authorList>
    </citation>
    <scope>NUCLEOTIDE SEQUENCE [LARGE SCALE GENOMIC DNA]</scope>
    <source>
        <strain evidence="1 4">KBS708</strain>
    </source>
</reference>
<reference evidence="1" key="1">
    <citation type="submission" date="2013-12" db="EMBL/GenBank/DDBJ databases">
        <authorList>
            <person name="DeBruyn J.M."/>
            <person name="Radosevich M."/>
            <person name="Wommack K.Eric."/>
            <person name="Polson S."/>
            <person name="Hauser L.J."/>
            <person name="Fawaz M.N."/>
            <person name="Korlach J."/>
            <person name="Tsai Y.-C."/>
        </authorList>
    </citation>
    <scope>NUCLEOTIDE SEQUENCE</scope>
    <source>
        <strain evidence="1">KBS708</strain>
    </source>
</reference>
<organism evidence="1 4">
    <name type="scientific">Gemmatirosa kalamazoonensis</name>
    <dbReference type="NCBI Taxonomy" id="861299"/>
    <lineage>
        <taxon>Bacteria</taxon>
        <taxon>Pseudomonadati</taxon>
        <taxon>Gemmatimonadota</taxon>
        <taxon>Gemmatimonadia</taxon>
        <taxon>Gemmatimonadales</taxon>
        <taxon>Gemmatimonadaceae</taxon>
        <taxon>Gemmatirosa</taxon>
    </lineage>
</organism>
<dbReference type="InParanoid" id="W0RDS9"/>
<evidence type="ECO:0000313" key="3">
    <source>
        <dbReference type="EMBL" id="AHG87587.1"/>
    </source>
</evidence>
<dbReference type="STRING" id="861299.J421_0005"/>
<name>W0RDS9_9BACT</name>
<accession>W0RDS9</accession>
<proteinExistence type="predicted"/>
<protein>
    <submittedName>
        <fullName evidence="1">Uncharacterized protein</fullName>
    </submittedName>
</protein>
<sequence>MHTPPAVPTIADVERELLAEFGPYHIGPIYYASADDAARARRLEAERRVAHAARVAAYLASHPRDCVWCGAPIGAAPFTMVGLEPMHVGRCQDQFHALAYGNDGDEHGVDALELEAA</sequence>
<dbReference type="Proteomes" id="UP000019151">
    <property type="component" value="Extrachromosomal Element ECE"/>
</dbReference>
<dbReference type="EMBL" id="CP007127">
    <property type="protein sequence ID" value="AHG87543.1"/>
    <property type="molecule type" value="Genomic_DNA"/>
</dbReference>
<dbReference type="RefSeq" id="WP_025409134.1">
    <property type="nucleotide sequence ID" value="NZ_CP007127.1"/>
</dbReference>
<evidence type="ECO:0000313" key="4">
    <source>
        <dbReference type="Proteomes" id="UP000019151"/>
    </source>
</evidence>
<keyword evidence="4" id="KW-1185">Reference proteome</keyword>
<evidence type="ECO:0000313" key="1">
    <source>
        <dbReference type="EMBL" id="AHG87543.1"/>
    </source>
</evidence>
<dbReference type="HOGENOM" id="CLU_2081424_0_0_0"/>
<gene>
    <name evidence="1" type="ORF">J421_0005</name>
    <name evidence="2" type="ORF">J421_0028</name>
    <name evidence="3" type="ORF">J421_0050</name>
</gene>